<feature type="domain" description="PKS/mFAS DH" evidence="10">
    <location>
        <begin position="770"/>
        <end position="1099"/>
    </location>
</feature>
<dbReference type="STRING" id="1081105.A0A162JKE6"/>
<gene>
    <name evidence="11" type="ORF">NOR_04670</name>
</gene>
<evidence type="ECO:0000313" key="11">
    <source>
        <dbReference type="EMBL" id="OAA43303.1"/>
    </source>
</evidence>
<dbReference type="InterPro" id="IPR020807">
    <property type="entry name" value="PKS_DH"/>
</dbReference>
<sequence length="1768" mass="193064">MLTKDLGYYPKYTVTGTGDAILSNRISYFYDLHGTSVTTDTACSSSLVCFHLGSQILQNEEADISIIVGSSLHYDSNVFVTMTDLGMLSTNGRCVAFDASGSGYVRGEGITCAILKRKSDAISNGDNIRAVVRATGSNHDGKKNGITLPNSAAQEHLIRSTYERAGLNPNHTQYFEAHGTGTAAGDPIETRAIGVVFAAGRDEPLYVGSVKTNIGHLGGASGLAGVIKTTMALENHYIPPNMHFNTPNPKIDFKNWKITVPTKLVEWRVPEGVPRRASVNSFGYGGTNAHVVLEEYSEDLGLPGSASAKPIANGVHSRPYLVPITSHSSKAGEMSEETLKTHLNNTEDVTIADLAYSLYTRRTLHQQRPFIVANDKADLVDQLSTPRPAAPWTVAKNAVPRLGFIFTGQGAQWFAMGRQLIEECPYFRQTLLWCNAILESLLDAPEWSIVAELNKTKETTLLGETLYSQTICTALQLAIIDLVKCWGIQPSAVVGHSSGEMGAAYAAGILSFESALIAAYYRGRYMSANSVDGVPGGMLAVGLPENKCLEELKPYAGRITIAAVNSPSTMTISGDEDAILEPKERLTEKKIFVRQLIVKQAFHSHHMFPLASAYENALQNNNTFKTEPPKCRMFSSPVRFSDALTGIILDDEDEQNVDILIEIGPHPALKGPARQTIQSLKLDIPYIASLARGVLDFEGLLNMAGTLFSLGYPVDIMSANQNLSQALSGGLVSTATGTKRVDLSTYTWEHRRFWSETRYIREHRQREVRHATLGHRLAGSIVRHPIFRNYLRLRELPWLKEHFVENKVVFPGAGYISMAIEAAVRTDDVKSVKMIQLKDIVIKNALFIPNTDEGVEVLLELKPVTLSAKSHSDTCYEFSRSLNSELSVVMPTGKPSTRTSIIMRGLVSTHAGLVESVSDRFVFKGAQALLVSLEKNIIWATEGATLEASRPDNALFIGLVRAARSENDTLRAVNFDFGIDSSSHTVAANMIRLLDGKISEDEVTERNGILYIPRMEADDERNCKLRNGPNQEPHLEPFGTAETRRNPLALRIGKVGLLETLYFGEDAQIMDTKIDDNEIEVETKASSINFRDVAASMGIIEDFNLGDECAGICTKVGAKVKGFQVGDRVVALRPGQGAHRSLVRNNSWCYKLPDTMSYTDAAAMSLILGTAWFALEYTARLSKGESVLIHAAAGGVGQMAIQIAQRAGAHIYATVGSPSKRQLLKDVYGLKEEQMFSSRNDSFSRGVMEATNGKGVDVVLNSLAGPLLHASWACLAPFGRFLEIGKRDIHENSKIAMEPLRRNELFASIDLTMFEKNEALGERLFKECFDLLANGWIQTPATIKEVPYSEVVKGFRLLQMGKHTGKIVLVPHPENIVPVMRGGYRDVKLFSSSKTYLLLALLSRSGGDKAEAKATIDWLIERGVDATVYRGDVSKLADVQSCVDQIGPSLRGVLQAAMVLQDKPLETMTYEQWQRCCRPKVEGTKNLHQATLGNRLDFFVCFSSVAAVVGSKGQANYSAANCYLDALMRHRRELGLSGTTMNVGAVTGIGVVAENEELQKIMLRMGMDTISEEELLYQLEEAVLADNSVDPMTARGCNGHQIISGVGLISPDVYWASKPMMKNLYSNHDFGAEGAGQSSKNLLALLSEEPDIEKKSGILLDGFLEKIASILATPRESILPGNPLSAYGLDCIVAVEFRKWFRKEIQVDVALFDILGAASINTLVSKTARMVTTSSVSKGATGDAAEKKTAAESEDAEQDINISAMATG</sequence>
<dbReference type="InterPro" id="IPR014030">
    <property type="entry name" value="Ketoacyl_synth_N"/>
</dbReference>
<dbReference type="Pfam" id="PF08659">
    <property type="entry name" value="KR"/>
    <property type="match status" value="1"/>
</dbReference>
<proteinExistence type="predicted"/>
<keyword evidence="12" id="KW-1185">Reference proteome</keyword>
<dbReference type="InterPro" id="IPR042104">
    <property type="entry name" value="PKS_dehydratase_sf"/>
</dbReference>
<dbReference type="InterPro" id="IPR050091">
    <property type="entry name" value="PKS_NRPS_Biosynth_Enz"/>
</dbReference>
<feature type="active site" description="Proton donor; for dehydratase activity" evidence="6">
    <location>
        <position position="1001"/>
    </location>
</feature>
<dbReference type="GO" id="GO:0004312">
    <property type="term" value="F:fatty acid synthase activity"/>
    <property type="evidence" value="ECO:0007669"/>
    <property type="project" value="TreeGrafter"/>
</dbReference>
<feature type="domain" description="Carrier" evidence="8">
    <location>
        <begin position="1654"/>
        <end position="1731"/>
    </location>
</feature>
<dbReference type="CDD" id="cd05195">
    <property type="entry name" value="enoyl_red"/>
    <property type="match status" value="1"/>
</dbReference>
<dbReference type="InterPro" id="IPR020843">
    <property type="entry name" value="ER"/>
</dbReference>
<dbReference type="Pfam" id="PF00550">
    <property type="entry name" value="PP-binding"/>
    <property type="match status" value="1"/>
</dbReference>
<dbReference type="PROSITE" id="PS52019">
    <property type="entry name" value="PKS_MFAS_DH"/>
    <property type="match status" value="1"/>
</dbReference>
<evidence type="ECO:0000259" key="8">
    <source>
        <dbReference type="PROSITE" id="PS50075"/>
    </source>
</evidence>
<dbReference type="SUPFAM" id="SSF50129">
    <property type="entry name" value="GroES-like"/>
    <property type="match status" value="1"/>
</dbReference>
<dbReference type="GO" id="GO:1901336">
    <property type="term" value="P:lactone biosynthetic process"/>
    <property type="evidence" value="ECO:0007669"/>
    <property type="project" value="UniProtKB-ARBA"/>
</dbReference>
<protein>
    <submittedName>
        <fullName evidence="11">Polyketide synthase</fullName>
    </submittedName>
</protein>
<evidence type="ECO:0000256" key="5">
    <source>
        <dbReference type="ARBA" id="ARBA00023268"/>
    </source>
</evidence>
<dbReference type="SUPFAM" id="SSF47336">
    <property type="entry name" value="ACP-like"/>
    <property type="match status" value="1"/>
</dbReference>
<dbReference type="SUPFAM" id="SSF55048">
    <property type="entry name" value="Probable ACP-binding domain of malonyl-CoA ACP transacylase"/>
    <property type="match status" value="1"/>
</dbReference>
<dbReference type="Gene3D" id="3.40.47.10">
    <property type="match status" value="1"/>
</dbReference>
<dbReference type="Pfam" id="PF21089">
    <property type="entry name" value="PKS_DH_N"/>
    <property type="match status" value="1"/>
</dbReference>
<dbReference type="SUPFAM" id="SSF52151">
    <property type="entry name" value="FabD/lysophospholipase-like"/>
    <property type="match status" value="1"/>
</dbReference>
<dbReference type="InterPro" id="IPR011032">
    <property type="entry name" value="GroES-like_sf"/>
</dbReference>
<dbReference type="InterPro" id="IPR049900">
    <property type="entry name" value="PKS_mFAS_DH"/>
</dbReference>
<dbReference type="PANTHER" id="PTHR43775">
    <property type="entry name" value="FATTY ACID SYNTHASE"/>
    <property type="match status" value="1"/>
</dbReference>
<dbReference type="SUPFAM" id="SSF53901">
    <property type="entry name" value="Thiolase-like"/>
    <property type="match status" value="2"/>
</dbReference>
<evidence type="ECO:0000256" key="4">
    <source>
        <dbReference type="ARBA" id="ARBA00023002"/>
    </source>
</evidence>
<feature type="region of interest" description="N-terminal hotdog fold" evidence="6">
    <location>
        <begin position="770"/>
        <end position="914"/>
    </location>
</feature>
<dbReference type="SUPFAM" id="SSF51735">
    <property type="entry name" value="NAD(P)-binding Rossmann-fold domains"/>
    <property type="match status" value="2"/>
</dbReference>
<reference evidence="11 12" key="1">
    <citation type="journal article" date="2016" name="Genome Biol. Evol.">
        <title>Divergent and convergent evolution of fungal pathogenicity.</title>
        <authorList>
            <person name="Shang Y."/>
            <person name="Xiao G."/>
            <person name="Zheng P."/>
            <person name="Cen K."/>
            <person name="Zhan S."/>
            <person name="Wang C."/>
        </authorList>
    </citation>
    <scope>NUCLEOTIDE SEQUENCE [LARGE SCALE GENOMIC DNA]</scope>
    <source>
        <strain evidence="11 12">RCEF 4871</strain>
    </source>
</reference>
<dbReference type="InterPro" id="IPR020841">
    <property type="entry name" value="PKS_Beta-ketoAc_synthase_dom"/>
</dbReference>
<dbReference type="InterPro" id="IPR057326">
    <property type="entry name" value="KR_dom"/>
</dbReference>
<dbReference type="PANTHER" id="PTHR43775:SF29">
    <property type="entry name" value="ASPERFURANONE POLYKETIDE SYNTHASE AFOG-RELATED"/>
    <property type="match status" value="1"/>
</dbReference>
<dbReference type="SMART" id="SM00822">
    <property type="entry name" value="PKS_KR"/>
    <property type="match status" value="1"/>
</dbReference>
<dbReference type="InterPro" id="IPR036736">
    <property type="entry name" value="ACP-like_sf"/>
</dbReference>
<dbReference type="InterPro" id="IPR013968">
    <property type="entry name" value="PKS_KR"/>
</dbReference>
<dbReference type="Gene3D" id="3.40.50.720">
    <property type="entry name" value="NAD(P)-binding Rossmann-like Domain"/>
    <property type="match status" value="2"/>
</dbReference>
<dbReference type="PROSITE" id="PS00606">
    <property type="entry name" value="KS3_1"/>
    <property type="match status" value="1"/>
</dbReference>
<dbReference type="Pfam" id="PF16197">
    <property type="entry name" value="KAsynt_C_assoc"/>
    <property type="match status" value="1"/>
</dbReference>
<evidence type="ECO:0000259" key="10">
    <source>
        <dbReference type="PROSITE" id="PS52019"/>
    </source>
</evidence>
<dbReference type="SMART" id="SM00823">
    <property type="entry name" value="PKS_PP"/>
    <property type="match status" value="1"/>
</dbReference>
<dbReference type="Pfam" id="PF00698">
    <property type="entry name" value="Acyl_transf_1"/>
    <property type="match status" value="1"/>
</dbReference>
<dbReference type="CDD" id="cd00833">
    <property type="entry name" value="PKS"/>
    <property type="match status" value="1"/>
</dbReference>
<dbReference type="InterPro" id="IPR013154">
    <property type="entry name" value="ADH-like_N"/>
</dbReference>
<dbReference type="FunFam" id="3.40.50.720:FF:000209">
    <property type="entry name" value="Polyketide synthase Pks12"/>
    <property type="match status" value="1"/>
</dbReference>
<evidence type="ECO:0000256" key="1">
    <source>
        <dbReference type="ARBA" id="ARBA00022450"/>
    </source>
</evidence>
<dbReference type="Gene3D" id="3.40.366.10">
    <property type="entry name" value="Malonyl-Coenzyme A Acyl Carrier Protein, domain 2"/>
    <property type="match status" value="1"/>
</dbReference>
<dbReference type="Gene3D" id="3.90.180.10">
    <property type="entry name" value="Medium-chain alcohol dehydrogenases, catalytic domain"/>
    <property type="match status" value="1"/>
</dbReference>
<dbReference type="SMART" id="SM00829">
    <property type="entry name" value="PKS_ER"/>
    <property type="match status" value="1"/>
</dbReference>
<evidence type="ECO:0000313" key="12">
    <source>
        <dbReference type="Proteomes" id="UP000243498"/>
    </source>
</evidence>
<dbReference type="InterPro" id="IPR001227">
    <property type="entry name" value="Ac_transferase_dom_sf"/>
</dbReference>
<dbReference type="SMART" id="SM00827">
    <property type="entry name" value="PKS_AT"/>
    <property type="match status" value="1"/>
</dbReference>
<organism evidence="11 12">
    <name type="scientific">Metarhizium rileyi (strain RCEF 4871)</name>
    <name type="common">Nomuraea rileyi</name>
    <dbReference type="NCBI Taxonomy" id="1649241"/>
    <lineage>
        <taxon>Eukaryota</taxon>
        <taxon>Fungi</taxon>
        <taxon>Dikarya</taxon>
        <taxon>Ascomycota</taxon>
        <taxon>Pezizomycotina</taxon>
        <taxon>Sordariomycetes</taxon>
        <taxon>Hypocreomycetidae</taxon>
        <taxon>Hypocreales</taxon>
        <taxon>Clavicipitaceae</taxon>
        <taxon>Metarhizium</taxon>
    </lineage>
</organism>
<dbReference type="Pfam" id="PF13602">
    <property type="entry name" value="ADH_zinc_N_2"/>
    <property type="match status" value="1"/>
</dbReference>
<keyword evidence="5" id="KW-0511">Multifunctional enzyme</keyword>
<dbReference type="InterPro" id="IPR016036">
    <property type="entry name" value="Malonyl_transacylase_ACP-bd"/>
</dbReference>
<dbReference type="InterPro" id="IPR014043">
    <property type="entry name" value="Acyl_transferase_dom"/>
</dbReference>
<keyword evidence="2" id="KW-0597">Phosphoprotein</keyword>
<dbReference type="GO" id="GO:0006633">
    <property type="term" value="P:fatty acid biosynthetic process"/>
    <property type="evidence" value="ECO:0007669"/>
    <property type="project" value="InterPro"/>
</dbReference>
<evidence type="ECO:0000256" key="2">
    <source>
        <dbReference type="ARBA" id="ARBA00022553"/>
    </source>
</evidence>
<dbReference type="InterPro" id="IPR049552">
    <property type="entry name" value="PKS_DH_N"/>
</dbReference>
<dbReference type="SMART" id="SM00825">
    <property type="entry name" value="PKS_KS"/>
    <property type="match status" value="1"/>
</dbReference>
<dbReference type="PROSITE" id="PS50075">
    <property type="entry name" value="CARRIER"/>
    <property type="match status" value="1"/>
</dbReference>
<dbReference type="Pfam" id="PF02801">
    <property type="entry name" value="Ketoacyl-synt_C"/>
    <property type="match status" value="1"/>
</dbReference>
<feature type="active site" description="Proton acceptor; for dehydratase activity" evidence="6">
    <location>
        <position position="802"/>
    </location>
</feature>
<dbReference type="PROSITE" id="PS52004">
    <property type="entry name" value="KS3_2"/>
    <property type="match status" value="1"/>
</dbReference>
<dbReference type="InterPro" id="IPR032821">
    <property type="entry name" value="PKS_assoc"/>
</dbReference>
<dbReference type="Proteomes" id="UP000243498">
    <property type="component" value="Unassembled WGS sequence"/>
</dbReference>
<evidence type="ECO:0000256" key="3">
    <source>
        <dbReference type="ARBA" id="ARBA00022679"/>
    </source>
</evidence>
<dbReference type="InterPro" id="IPR016039">
    <property type="entry name" value="Thiolase-like"/>
</dbReference>
<evidence type="ECO:0000256" key="6">
    <source>
        <dbReference type="PROSITE-ProRule" id="PRU01363"/>
    </source>
</evidence>
<dbReference type="GO" id="GO:0004315">
    <property type="term" value="F:3-oxoacyl-[acyl-carrier-protein] synthase activity"/>
    <property type="evidence" value="ECO:0007669"/>
    <property type="project" value="InterPro"/>
</dbReference>
<keyword evidence="1" id="KW-0596">Phosphopantetheine</keyword>
<dbReference type="InterPro" id="IPR014031">
    <property type="entry name" value="Ketoacyl_synth_C"/>
</dbReference>
<dbReference type="Pfam" id="PF00109">
    <property type="entry name" value="ketoacyl-synt"/>
    <property type="match status" value="1"/>
</dbReference>
<comment type="caution">
    <text evidence="11">The sequence shown here is derived from an EMBL/GenBank/DDBJ whole genome shotgun (WGS) entry which is preliminary data.</text>
</comment>
<dbReference type="InterPro" id="IPR036291">
    <property type="entry name" value="NAD(P)-bd_dom_sf"/>
</dbReference>
<feature type="region of interest" description="Disordered" evidence="7">
    <location>
        <begin position="1735"/>
        <end position="1768"/>
    </location>
</feature>
<dbReference type="GO" id="GO:0016491">
    <property type="term" value="F:oxidoreductase activity"/>
    <property type="evidence" value="ECO:0007669"/>
    <property type="project" value="UniProtKB-KW"/>
</dbReference>
<dbReference type="GO" id="GO:0031177">
    <property type="term" value="F:phosphopantetheine binding"/>
    <property type="evidence" value="ECO:0007669"/>
    <property type="project" value="InterPro"/>
</dbReference>
<dbReference type="Gene3D" id="3.10.129.110">
    <property type="entry name" value="Polyketide synthase dehydratase"/>
    <property type="match status" value="1"/>
</dbReference>
<dbReference type="EMBL" id="AZHC01000012">
    <property type="protein sequence ID" value="OAA43303.1"/>
    <property type="molecule type" value="Genomic_DNA"/>
</dbReference>
<dbReference type="InterPro" id="IPR018201">
    <property type="entry name" value="Ketoacyl_synth_AS"/>
</dbReference>
<dbReference type="Gene3D" id="3.30.70.3290">
    <property type="match status" value="1"/>
</dbReference>
<name>A0A162JKE6_METRR</name>
<dbReference type="InterPro" id="IPR016035">
    <property type="entry name" value="Acyl_Trfase/lysoPLipase"/>
</dbReference>
<dbReference type="SMART" id="SM00826">
    <property type="entry name" value="PKS_DH"/>
    <property type="match status" value="1"/>
</dbReference>
<evidence type="ECO:0000259" key="9">
    <source>
        <dbReference type="PROSITE" id="PS52004"/>
    </source>
</evidence>
<accession>A0A162JKE6</accession>
<feature type="region of interest" description="C-terminal hotdog fold" evidence="6">
    <location>
        <begin position="930"/>
        <end position="1099"/>
    </location>
</feature>
<evidence type="ECO:0000256" key="7">
    <source>
        <dbReference type="SAM" id="MobiDB-lite"/>
    </source>
</evidence>
<dbReference type="GO" id="GO:0044550">
    <property type="term" value="P:secondary metabolite biosynthetic process"/>
    <property type="evidence" value="ECO:0007669"/>
    <property type="project" value="TreeGrafter"/>
</dbReference>
<keyword evidence="4" id="KW-0560">Oxidoreductase</keyword>
<dbReference type="OMA" id="DIMSANQ"/>
<dbReference type="OrthoDB" id="329835at2759"/>
<feature type="domain" description="Ketosynthase family 3 (KS3)" evidence="9">
    <location>
        <begin position="1"/>
        <end position="295"/>
    </location>
</feature>
<dbReference type="InterPro" id="IPR020806">
    <property type="entry name" value="PKS_PP-bd"/>
</dbReference>
<keyword evidence="3" id="KW-0808">Transferase</keyword>
<dbReference type="Pfam" id="PF08240">
    <property type="entry name" value="ADH_N"/>
    <property type="match status" value="1"/>
</dbReference>
<dbReference type="InterPro" id="IPR009081">
    <property type="entry name" value="PP-bd_ACP"/>
</dbReference>